<feature type="transmembrane region" description="Helical" evidence="1">
    <location>
        <begin position="12"/>
        <end position="31"/>
    </location>
</feature>
<keyword evidence="1" id="KW-1133">Transmembrane helix</keyword>
<evidence type="ECO:0008006" key="3">
    <source>
        <dbReference type="Google" id="ProtNLM"/>
    </source>
</evidence>
<dbReference type="Proteomes" id="UP000885750">
    <property type="component" value="Unassembled WGS sequence"/>
</dbReference>
<protein>
    <recommendedName>
        <fullName evidence="3">RND transporter</fullName>
    </recommendedName>
</protein>
<keyword evidence="1" id="KW-0812">Transmembrane</keyword>
<sequence length="144" mass="16377">MIKQYAKNLLQWQWLALILVILAVGLAGMGAKNLTFNNDYKIFFNDDDERVLAFENLQNTYTKNDNILLGIAPKDGKVFTRKTLAALEDITQRAWKTPHSIRVDSLANYQHTESVGDDMSVANLYEEAENLTDEELVKIEKIAV</sequence>
<organism evidence="2">
    <name type="scientific">Leucothrix mucor</name>
    <dbReference type="NCBI Taxonomy" id="45248"/>
    <lineage>
        <taxon>Bacteria</taxon>
        <taxon>Pseudomonadati</taxon>
        <taxon>Pseudomonadota</taxon>
        <taxon>Gammaproteobacteria</taxon>
        <taxon>Thiotrichales</taxon>
        <taxon>Thiotrichaceae</taxon>
        <taxon>Leucothrix</taxon>
    </lineage>
</organism>
<keyword evidence="1" id="KW-0472">Membrane</keyword>
<gene>
    <name evidence="2" type="ORF">ENJ51_11515</name>
</gene>
<dbReference type="AlphaFoldDB" id="A0A7V2WVQ1"/>
<name>A0A7V2WVQ1_LEUMU</name>
<feature type="non-terminal residue" evidence="2">
    <location>
        <position position="144"/>
    </location>
</feature>
<proteinExistence type="predicted"/>
<evidence type="ECO:0000256" key="1">
    <source>
        <dbReference type="SAM" id="Phobius"/>
    </source>
</evidence>
<dbReference type="EMBL" id="DRMS01000432">
    <property type="protein sequence ID" value="HFC93426.1"/>
    <property type="molecule type" value="Genomic_DNA"/>
</dbReference>
<comment type="caution">
    <text evidence="2">The sequence shown here is derived from an EMBL/GenBank/DDBJ whole genome shotgun (WGS) entry which is preliminary data.</text>
</comment>
<reference evidence="2" key="1">
    <citation type="journal article" date="2020" name="mSystems">
        <title>Genome- and Community-Level Interaction Insights into Carbon Utilization and Element Cycling Functions of Hydrothermarchaeota in Hydrothermal Sediment.</title>
        <authorList>
            <person name="Zhou Z."/>
            <person name="Liu Y."/>
            <person name="Xu W."/>
            <person name="Pan J."/>
            <person name="Luo Z.H."/>
            <person name="Li M."/>
        </authorList>
    </citation>
    <scope>NUCLEOTIDE SEQUENCE [LARGE SCALE GENOMIC DNA]</scope>
    <source>
        <strain evidence="2">HyVt-493</strain>
    </source>
</reference>
<evidence type="ECO:0000313" key="2">
    <source>
        <dbReference type="EMBL" id="HFC93426.1"/>
    </source>
</evidence>
<accession>A0A7V2WVQ1</accession>